<name>A0A7Y0HDB7_9GAMM</name>
<evidence type="ECO:0000259" key="2">
    <source>
        <dbReference type="Pfam" id="PF13614"/>
    </source>
</evidence>
<sequence>MAKVIAIANQKGGVGKTTTAVNLAASMAATKRKVLLIDLDPQGNATMGSGVDKYGDVATIYDLLIEDKPIEEVVTKETSGEYHLIAANGDVTAAEVKLMELYAREVRLRNALEKISDQYEFIFIDCPPSLNMLTVNAMAAADSILVPMQCEYYALEGLTALMDTITQLAKLVNPKLQIEGILRTMYDPRNRLANDVSEQLKQHFGDKVYRTVIPRNVRLAEAPSFGAPAMYYDRASSGAKAYLALAGEMLRRKEKISPIVA</sequence>
<organism evidence="3 4">
    <name type="scientific">Pseudoalteromonas arctica</name>
    <dbReference type="NCBI Taxonomy" id="394751"/>
    <lineage>
        <taxon>Bacteria</taxon>
        <taxon>Pseudomonadati</taxon>
        <taxon>Pseudomonadota</taxon>
        <taxon>Gammaproteobacteria</taxon>
        <taxon>Alteromonadales</taxon>
        <taxon>Pseudoalteromonadaceae</taxon>
        <taxon>Pseudoalteromonas</taxon>
    </lineage>
</organism>
<dbReference type="CDD" id="cd02042">
    <property type="entry name" value="ParAB_family"/>
    <property type="match status" value="1"/>
</dbReference>
<accession>A0A7Y0HDB7</accession>
<reference evidence="3" key="1">
    <citation type="submission" date="2020-04" db="EMBL/GenBank/DDBJ databases">
        <title>Genome Sequencing for Pseudoaltermonas arctica.</title>
        <authorList>
            <person name="Elkins N.S."/>
        </authorList>
    </citation>
    <scope>NUCLEOTIDE SEQUENCE [LARGE SCALE GENOMIC DNA]</scope>
    <source>
        <strain evidence="3">NEC-BIFX-2020_0012</strain>
    </source>
</reference>
<gene>
    <name evidence="3" type="ORF">HHO47_15970</name>
</gene>
<dbReference type="SUPFAM" id="SSF52540">
    <property type="entry name" value="P-loop containing nucleoside triphosphate hydrolases"/>
    <property type="match status" value="1"/>
</dbReference>
<dbReference type="InterPro" id="IPR027417">
    <property type="entry name" value="P-loop_NTPase"/>
</dbReference>
<dbReference type="Proteomes" id="UP000570493">
    <property type="component" value="Unassembled WGS sequence"/>
</dbReference>
<dbReference type="InterPro" id="IPR050678">
    <property type="entry name" value="DNA_Partitioning_ATPase"/>
</dbReference>
<evidence type="ECO:0000256" key="1">
    <source>
        <dbReference type="ARBA" id="ARBA00060876"/>
    </source>
</evidence>
<comment type="caution">
    <text evidence="3">The sequence shown here is derived from an EMBL/GenBank/DDBJ whole genome shotgun (WGS) entry which is preliminary data.</text>
</comment>
<keyword evidence="4" id="KW-1185">Reference proteome</keyword>
<dbReference type="EMBL" id="JABBMT010000033">
    <property type="protein sequence ID" value="NMM42278.1"/>
    <property type="molecule type" value="Genomic_DNA"/>
</dbReference>
<dbReference type="Pfam" id="PF13614">
    <property type="entry name" value="AAA_31"/>
    <property type="match status" value="1"/>
</dbReference>
<protein>
    <submittedName>
        <fullName evidence="3">ParA family protein</fullName>
    </submittedName>
</protein>
<dbReference type="PIRSF" id="PIRSF009320">
    <property type="entry name" value="Nuc_binding_HP_1000"/>
    <property type="match status" value="1"/>
</dbReference>
<dbReference type="PANTHER" id="PTHR13696:SF52">
    <property type="entry name" value="PARA FAMILY PROTEIN CT_582"/>
    <property type="match status" value="1"/>
</dbReference>
<dbReference type="InterPro" id="IPR025669">
    <property type="entry name" value="AAA_dom"/>
</dbReference>
<proteinExistence type="predicted"/>
<dbReference type="PANTHER" id="PTHR13696">
    <property type="entry name" value="P-LOOP CONTAINING NUCLEOSIDE TRIPHOSPHATE HYDROLASE"/>
    <property type="match status" value="1"/>
</dbReference>
<evidence type="ECO:0000313" key="3">
    <source>
        <dbReference type="EMBL" id="NMM42278.1"/>
    </source>
</evidence>
<dbReference type="AlphaFoldDB" id="A0A7Y0HDB7"/>
<dbReference type="Gene3D" id="3.40.50.300">
    <property type="entry name" value="P-loop containing nucleotide triphosphate hydrolases"/>
    <property type="match status" value="1"/>
</dbReference>
<dbReference type="RefSeq" id="WP_145241697.1">
    <property type="nucleotide sequence ID" value="NZ_JABBMT010000033.1"/>
</dbReference>
<dbReference type="FunFam" id="3.40.50.300:FF:000285">
    <property type="entry name" value="Sporulation initiation inhibitor Soj"/>
    <property type="match status" value="1"/>
</dbReference>
<feature type="domain" description="AAA" evidence="2">
    <location>
        <begin position="2"/>
        <end position="178"/>
    </location>
</feature>
<evidence type="ECO:0000313" key="4">
    <source>
        <dbReference type="Proteomes" id="UP000570493"/>
    </source>
</evidence>
<comment type="similarity">
    <text evidence="1">To B.subtilis soj.</text>
</comment>